<reference evidence="5 9" key="2">
    <citation type="journal article" date="2012" name="J. Bacteriol.">
        <title>Complete genome sequence of the metabolically versatile halophilic archaeon Haloferax mediterranei, a poly(3-hydroxybutyrate-co-3-hydroxyvalerate) producer.</title>
        <authorList>
            <person name="Han J."/>
            <person name="Zhang F."/>
            <person name="Hou J."/>
            <person name="Liu X."/>
            <person name="Li M."/>
            <person name="Liu H."/>
            <person name="Cai L."/>
            <person name="Zhang B."/>
            <person name="Chen Y."/>
            <person name="Zhou J."/>
            <person name="Hu S."/>
            <person name="Xiang H."/>
        </authorList>
    </citation>
    <scope>NUCLEOTIDE SEQUENCE [LARGE SCALE GENOMIC DNA]</scope>
    <source>
        <strain evidence="9">ATCC 33500 / DSM 1411 / JCM 8866 / NBRC 14739 / NCIMB 2177 / R-4</strain>
        <strain evidence="5">CGMCC 1.2087</strain>
        <plasmid evidence="9">pHM500</plasmid>
    </source>
</reference>
<dbReference type="HOGENOM" id="CLU_000022_69_2_2"/>
<dbReference type="InterPro" id="IPR014030">
    <property type="entry name" value="Ketoacyl_synth_N"/>
</dbReference>
<dbReference type="OrthoDB" id="185488at2157"/>
<dbReference type="Pfam" id="PF00109">
    <property type="entry name" value="ketoacyl-synt"/>
    <property type="match status" value="1"/>
</dbReference>
<dbReference type="EMBL" id="CP039140">
    <property type="protein sequence ID" value="QCQ76806.1"/>
    <property type="molecule type" value="Genomic_DNA"/>
</dbReference>
<evidence type="ECO:0000256" key="2">
    <source>
        <dbReference type="ARBA" id="ARBA00022679"/>
    </source>
</evidence>
<dbReference type="EMBL" id="CP001871">
    <property type="protein sequence ID" value="AFK21542.1"/>
    <property type="molecule type" value="Genomic_DNA"/>
</dbReference>
<feature type="domain" description="Ketosynthase family 3 (KS3)" evidence="4">
    <location>
        <begin position="2"/>
        <end position="405"/>
    </location>
</feature>
<reference evidence="7 10" key="3">
    <citation type="journal article" date="2014" name="PLoS Genet.">
        <title>Phylogenetically driven sequencing of extremely halophilic archaea reveals strategies for static and dynamic osmo-response.</title>
        <authorList>
            <person name="Becker E.A."/>
            <person name="Seitzer P.M."/>
            <person name="Tritt A."/>
            <person name="Larsen D."/>
            <person name="Krusor M."/>
            <person name="Yao A.I."/>
            <person name="Wu D."/>
            <person name="Madern D."/>
            <person name="Eisen J.A."/>
            <person name="Darling A.E."/>
            <person name="Facciotti M.T."/>
        </authorList>
    </citation>
    <scope>NUCLEOTIDE SEQUENCE [LARGE SCALE GENOMIC DNA]</scope>
    <source>
        <strain evidence="7">ATCC 33500</strain>
        <strain evidence="10">ATCC 33500 / DSM 1411 / JCM 8866 / NBRC 14739 / NCIMB 2177 / R-4</strain>
    </source>
</reference>
<evidence type="ECO:0000313" key="12">
    <source>
        <dbReference type="Proteomes" id="UP000299011"/>
    </source>
</evidence>
<dbReference type="PANTHER" id="PTHR11712:SF336">
    <property type="entry name" value="3-OXOACYL-[ACYL-CARRIER-PROTEIN] SYNTHASE, MITOCHONDRIAL"/>
    <property type="match status" value="1"/>
</dbReference>
<comment type="similarity">
    <text evidence="1">Belongs to the thiolase-like superfamily. Beta-ketoacyl-ACP synthases family.</text>
</comment>
<evidence type="ECO:0000313" key="5">
    <source>
        <dbReference type="EMBL" id="AFK21542.1"/>
    </source>
</evidence>
<keyword evidence="5" id="KW-0614">Plasmid</keyword>
<dbReference type="GO" id="GO:0008299">
    <property type="term" value="P:isoprenoid biosynthetic process"/>
    <property type="evidence" value="ECO:0007669"/>
    <property type="project" value="UniProtKB-KW"/>
</dbReference>
<dbReference type="AlphaFoldDB" id="I3RBD2"/>
<evidence type="ECO:0000256" key="1">
    <source>
        <dbReference type="ARBA" id="ARBA00008467"/>
    </source>
</evidence>
<geneLocation type="plasmid" evidence="8 12">
    <name>pHME505</name>
</geneLocation>
<dbReference type="PROSITE" id="PS52004">
    <property type="entry name" value="KS3_2"/>
    <property type="match status" value="1"/>
</dbReference>
<dbReference type="FunFam" id="3.40.47.10:FF:000018">
    <property type="entry name" value="3-oxoacyl-[acyl-carrier-protein] synthase 2"/>
    <property type="match status" value="1"/>
</dbReference>
<dbReference type="SMART" id="SM00825">
    <property type="entry name" value="PKS_KS"/>
    <property type="match status" value="1"/>
</dbReference>
<evidence type="ECO:0000313" key="10">
    <source>
        <dbReference type="Proteomes" id="UP000011603"/>
    </source>
</evidence>
<proteinExistence type="inferred from homology"/>
<evidence type="ECO:0000313" key="9">
    <source>
        <dbReference type="Proteomes" id="UP000006469"/>
    </source>
</evidence>
<dbReference type="InterPro" id="IPR014031">
    <property type="entry name" value="Ketoacyl_synth_C"/>
</dbReference>
<geneLocation type="plasmid" evidence="6 11">
    <name>HMPLAS1</name>
</geneLocation>
<reference evidence="8 12" key="6">
    <citation type="submission" date="2019-04" db="EMBL/GenBank/DDBJ databases">
        <title>Methylomes of two halophilic Archaea, Haloarcula marismortui and Haloferax mediterranei.</title>
        <authorList>
            <person name="DasSarma S."/>
            <person name="DasSarma P."/>
            <person name="DasSarma S."/>
            <person name="Fomenkov A."/>
            <person name="Vincze T."/>
            <person name="Anton B.P."/>
            <person name="Roberts R.J."/>
        </authorList>
    </citation>
    <scope>NUCLEOTIDE SEQUENCE [LARGE SCALE GENOMIC DNA]</scope>
    <source>
        <strain evidence="8">ATCC 33500</strain>
        <strain evidence="12">ATCC 33500 / DSM 1411 / JCM 8866 / NBRC 14739 / NCIMB 2177 / R-4</strain>
        <plasmid evidence="8 12">pHME505</plasmid>
    </source>
</reference>
<dbReference type="SUPFAM" id="SSF53901">
    <property type="entry name" value="Thiolase-like"/>
    <property type="match status" value="1"/>
</dbReference>
<dbReference type="PATRIC" id="fig|523841.21.peg.3525"/>
<evidence type="ECO:0000259" key="4">
    <source>
        <dbReference type="PROSITE" id="PS52004"/>
    </source>
</evidence>
<dbReference type="GO" id="GO:0004315">
    <property type="term" value="F:3-oxoacyl-[acyl-carrier-protein] synthase activity"/>
    <property type="evidence" value="ECO:0007669"/>
    <property type="project" value="UniProtKB-EC"/>
</dbReference>
<dbReference type="CDD" id="cd00834">
    <property type="entry name" value="KAS_I_II"/>
    <property type="match status" value="1"/>
</dbReference>
<reference evidence="6 11" key="4">
    <citation type="submission" date="2014-04" db="EMBL/GenBank/DDBJ databases">
        <title>Transcriptional profiles of Haloferax mediterranei on the basis of nitrogen availability.</title>
        <authorList>
            <person name="Bautista V."/>
        </authorList>
    </citation>
    <scope>NUCLEOTIDE SEQUENCE [LARGE SCALE GENOMIC DNA]</scope>
    <source>
        <strain evidence="6">ATCC 33500</strain>
        <strain evidence="11">ATCC 33500 / DSM 1411 / JCM 8866 / NBRC 14739 / NCIMB 2177 / R-4</strain>
        <plasmid evidence="6">HMPLAS1</plasmid>
        <plasmid evidence="11">Plasmid HMPLAS1</plasmid>
    </source>
</reference>
<dbReference type="GeneID" id="40157922"/>
<dbReference type="EMBL" id="AOLO01000015">
    <property type="protein sequence ID" value="ELZ97148.1"/>
    <property type="molecule type" value="Genomic_DNA"/>
</dbReference>
<dbReference type="PANTHER" id="PTHR11712">
    <property type="entry name" value="POLYKETIDE SYNTHASE-RELATED"/>
    <property type="match status" value="1"/>
</dbReference>
<dbReference type="EMBL" id="CP007554">
    <property type="protein sequence ID" value="AHZ24407.1"/>
    <property type="molecule type" value="Genomic_DNA"/>
</dbReference>
<evidence type="ECO:0000313" key="11">
    <source>
        <dbReference type="Proteomes" id="UP000027075"/>
    </source>
</evidence>
<dbReference type="KEGG" id="hme:HFX_6423"/>
<dbReference type="Proteomes" id="UP000011603">
    <property type="component" value="Unassembled WGS sequence"/>
</dbReference>
<evidence type="ECO:0000313" key="6">
    <source>
        <dbReference type="EMBL" id="AHZ24407.1"/>
    </source>
</evidence>
<reference evidence="5" key="1">
    <citation type="journal article" date="2012" name="Appl. Environ. Microbiol.">
        <title>Identification of the haloarchaeal phasin (PhaP) that functions in polyhydroxyalkanoate accumulation and granule formation in Haloferax mediterranei.</title>
        <authorList>
            <person name="Cai S."/>
            <person name="Cai L."/>
            <person name="Liu H."/>
            <person name="Liu X."/>
            <person name="Han J."/>
            <person name="Zhou J."/>
            <person name="Xiang H."/>
        </authorList>
    </citation>
    <scope>NUCLEOTIDE SEQUENCE</scope>
    <source>
        <strain evidence="5">CGMCC 1.2087</strain>
    </source>
</reference>
<gene>
    <name evidence="5" type="primary">fabB</name>
    <name evidence="5" type="ordered locus">HFX_6423</name>
    <name evidence="6" type="ORF">BM92_15935</name>
    <name evidence="7" type="ORF">C439_17538</name>
    <name evidence="8" type="ORF">E6P09_15855</name>
</gene>
<sequence length="406" mass="41644">MDRNVVVTGLGQVTALGETAQSTWDGLLDERSGAAPITRFDPDEADVRASVACEVGTDPSDVTPDDRIDDRKMGRYTQFAVAAAAEALEDAGFDPVSPDWTPERAGTSIGSGLAGLSEIEAAAGSRPSPSFLVSALTNLAAGHVSMCVGAKGPNRAPGTACSAGTHAIAAAADDIRRGRADVVIAGGTEASISPLGVGSFDAMRALSTRHDDPTAVSRPFDADRDGLVLAEGCGIVVLESRDHARERGANPYATITGAARTADAHHVTRPAESGDGLRRCIENALEDADREPTAVDHVNAHATSTRLGDAREADALNAVFETEVPPTTSVKGHLGHALGAAGAIEAVVVAQTIAEGTIPPTSNYETPDPDCDLPVVAEPREMNVDVAVSTSAGFGGTNGALVFERP</sequence>
<dbReference type="Pfam" id="PF02801">
    <property type="entry name" value="Ketoacyl-synt_C"/>
    <property type="match status" value="1"/>
</dbReference>
<dbReference type="Gene3D" id="3.40.47.10">
    <property type="match status" value="1"/>
</dbReference>
<keyword evidence="3" id="KW-0414">Isoprene biosynthesis</keyword>
<name>I3RBD2_HALMT</name>
<dbReference type="Proteomes" id="UP000299011">
    <property type="component" value="Plasmid pHME505"/>
</dbReference>
<reference evidence="5" key="5">
    <citation type="submission" date="2014-05" db="EMBL/GenBank/DDBJ databases">
        <authorList>
            <person name="Wang L."/>
            <person name="Yang H."/>
            <person name="Xiang H."/>
        </authorList>
    </citation>
    <scope>NUCLEOTIDE SEQUENCE</scope>
    <source>
        <strain evidence="5">CGMCC 1.2087</strain>
        <plasmid evidence="5">pHM500</plasmid>
    </source>
</reference>
<keyword evidence="2 5" id="KW-0808">Transferase</keyword>
<accession>I3RBD2</accession>
<protein>
    <submittedName>
        <fullName evidence="5">3-oxoacyl-(Acyl-carrier-protein) synthase II</fullName>
    </submittedName>
    <submittedName>
        <fullName evidence="6">Beta-ketoacyl synthase</fullName>
    </submittedName>
    <submittedName>
        <fullName evidence="8">Beta-ketoacyl-ACP synthase II</fullName>
        <ecNumber evidence="5 8">2.3.1.179</ecNumber>
    </submittedName>
</protein>
<keyword evidence="10" id="KW-1185">Reference proteome</keyword>
<dbReference type="InterPro" id="IPR016039">
    <property type="entry name" value="Thiolase-like"/>
</dbReference>
<dbReference type="RefSeq" id="WP_004060702.1">
    <property type="nucleotide sequence ID" value="NC_017944.1"/>
</dbReference>
<dbReference type="EC" id="2.3.1.179" evidence="5 8"/>
<dbReference type="InterPro" id="IPR020841">
    <property type="entry name" value="PKS_Beta-ketoAc_synthase_dom"/>
</dbReference>
<keyword evidence="5" id="KW-0012">Acyltransferase</keyword>
<evidence type="ECO:0000313" key="7">
    <source>
        <dbReference type="EMBL" id="ELZ97148.1"/>
    </source>
</evidence>
<organism evidence="5 9">
    <name type="scientific">Haloferax mediterranei (strain ATCC 33500 / DSM 1411 / JCM 8866 / NBRC 14739 / NCIMB 2177 / R-4)</name>
    <name type="common">Halobacterium mediterranei</name>
    <dbReference type="NCBI Taxonomy" id="523841"/>
    <lineage>
        <taxon>Archaea</taxon>
        <taxon>Methanobacteriati</taxon>
        <taxon>Methanobacteriota</taxon>
        <taxon>Stenosarchaea group</taxon>
        <taxon>Halobacteria</taxon>
        <taxon>Halobacteriales</taxon>
        <taxon>Haloferacaceae</taxon>
        <taxon>Haloferax</taxon>
    </lineage>
</organism>
<dbReference type="Proteomes" id="UP000027075">
    <property type="component" value="Plasmid HMPLAS1"/>
</dbReference>
<dbReference type="Proteomes" id="UP000006469">
    <property type="component" value="Plasmid pHM500"/>
</dbReference>
<evidence type="ECO:0000256" key="3">
    <source>
        <dbReference type="ARBA" id="ARBA00023229"/>
    </source>
</evidence>
<evidence type="ECO:0000313" key="8">
    <source>
        <dbReference type="EMBL" id="QCQ76806.1"/>
    </source>
</evidence>
<dbReference type="GO" id="GO:0006633">
    <property type="term" value="P:fatty acid biosynthetic process"/>
    <property type="evidence" value="ECO:0007669"/>
    <property type="project" value="InterPro"/>
</dbReference>
<geneLocation type="plasmid" evidence="5 9">
    <name>pHM500</name>
</geneLocation>
<dbReference type="NCBIfam" id="NF005589">
    <property type="entry name" value="PRK07314.1"/>
    <property type="match status" value="1"/>
</dbReference>
<dbReference type="InterPro" id="IPR018201">
    <property type="entry name" value="Ketoacyl_synth_AS"/>
</dbReference>
<dbReference type="InterPro" id="IPR000794">
    <property type="entry name" value="Beta-ketoacyl_synthase"/>
</dbReference>
<dbReference type="PROSITE" id="PS00606">
    <property type="entry name" value="KS3_1"/>
    <property type="match status" value="1"/>
</dbReference>